<organism evidence="2 3">
    <name type="scientific">Nostoc piscinale CENA21</name>
    <dbReference type="NCBI Taxonomy" id="224013"/>
    <lineage>
        <taxon>Bacteria</taxon>
        <taxon>Bacillati</taxon>
        <taxon>Cyanobacteriota</taxon>
        <taxon>Cyanophyceae</taxon>
        <taxon>Nostocales</taxon>
        <taxon>Nostocaceae</taxon>
        <taxon>Nostoc</taxon>
    </lineage>
</organism>
<accession>A0A0M4TNU7</accession>
<proteinExistence type="predicted"/>
<evidence type="ECO:0000313" key="2">
    <source>
        <dbReference type="EMBL" id="ALF55461.1"/>
    </source>
</evidence>
<keyword evidence="1" id="KW-0732">Signal</keyword>
<dbReference type="EMBL" id="CP012036">
    <property type="protein sequence ID" value="ALF55461.1"/>
    <property type="molecule type" value="Genomic_DNA"/>
</dbReference>
<dbReference type="AlphaFoldDB" id="A0A0M4TNU7"/>
<dbReference type="Proteomes" id="UP000062645">
    <property type="component" value="Chromosome"/>
</dbReference>
<dbReference type="RefSeq" id="WP_062296631.1">
    <property type="nucleotide sequence ID" value="NZ_CP012036.1"/>
</dbReference>
<evidence type="ECO:0000256" key="1">
    <source>
        <dbReference type="SAM" id="SignalP"/>
    </source>
</evidence>
<dbReference type="OrthoDB" id="517523at2"/>
<dbReference type="PATRIC" id="fig|224013.5.peg.6171"/>
<evidence type="ECO:0000313" key="3">
    <source>
        <dbReference type="Proteomes" id="UP000062645"/>
    </source>
</evidence>
<feature type="signal peptide" evidence="1">
    <location>
        <begin position="1"/>
        <end position="26"/>
    </location>
</feature>
<feature type="chain" id="PRO_5005802220" evidence="1">
    <location>
        <begin position="27"/>
        <end position="82"/>
    </location>
</feature>
<protein>
    <submittedName>
        <fullName evidence="2">Uncharacterized protein</fullName>
    </submittedName>
</protein>
<reference evidence="3" key="1">
    <citation type="submission" date="2015-07" db="EMBL/GenBank/DDBJ databases">
        <title>Genome Of Nitrogen-Fixing Cyanobacterium Nostoc piscinale CENA21 From Solimoes/Amazon River Floodplain Sediments And Comparative Genomics To Uncover Biosynthetic Natural Products Potential.</title>
        <authorList>
            <person name="Leao T.F."/>
            <person name="Leao P.N."/>
            <person name="Guimaraes P.I."/>
            <person name="de Melo A.G.C."/>
            <person name="Ramos R.T.J."/>
            <person name="Silva A."/>
            <person name="Fiore M.F."/>
            <person name="Schneider M.P.C."/>
        </authorList>
    </citation>
    <scope>NUCLEOTIDE SEQUENCE [LARGE SCALE GENOMIC DNA]</scope>
    <source>
        <strain evidence="3">CENA21</strain>
    </source>
</reference>
<reference evidence="2 3" key="2">
    <citation type="journal article" date="2016" name="Genome Announc.">
        <title>Draft Genome Sequence of the N2-Fixing Cyanobacterium Nostoc piscinale CENA21, Isolated from the Brazilian Amazon Floodplain.</title>
        <authorList>
            <person name="Leao T."/>
            <person name="Guimaraes P.I."/>
            <person name="de Melo A.G."/>
            <person name="Ramos R.T."/>
            <person name="Leao P.N."/>
            <person name="Silva A."/>
            <person name="Fiore M.F."/>
            <person name="Schneider M.P."/>
        </authorList>
    </citation>
    <scope>NUCLEOTIDE SEQUENCE [LARGE SCALE GENOMIC DNA]</scope>
    <source>
        <strain evidence="2 3">CENA21</strain>
    </source>
</reference>
<gene>
    <name evidence="2" type="ORF">ACX27_25745</name>
</gene>
<name>A0A0M4TNU7_9NOSO</name>
<sequence length="82" mass="9542">MMKRILAGALLALPLSIFAVQTQASAAPVIIRRDNYRTVVVPKPVGRKPVVVRKVVRQRWVPAHWERTPRGRRWVPGRYERY</sequence>
<dbReference type="KEGG" id="npz:ACX27_25745"/>
<keyword evidence="3" id="KW-1185">Reference proteome</keyword>